<sequence length="58" mass="6446">MRYAIALLTPKTALVAFVSIAQIVSPQTHPVCFEILNCLDALILARNIRSVSHMDIHE</sequence>
<keyword evidence="2" id="KW-1185">Reference proteome</keyword>
<gene>
    <name evidence="1" type="ORF">ALC53_00203</name>
</gene>
<evidence type="ECO:0000313" key="1">
    <source>
        <dbReference type="EMBL" id="KYM93267.1"/>
    </source>
</evidence>
<dbReference type="AlphaFoldDB" id="A0A195BXF0"/>
<accession>A0A195BXF0</accession>
<dbReference type="Proteomes" id="UP000078540">
    <property type="component" value="Unassembled WGS sequence"/>
</dbReference>
<name>A0A195BXF0_9HYME</name>
<reference evidence="1 2" key="1">
    <citation type="submission" date="2015-09" db="EMBL/GenBank/DDBJ databases">
        <title>Atta colombica WGS genome.</title>
        <authorList>
            <person name="Nygaard S."/>
            <person name="Hu H."/>
            <person name="Boomsma J."/>
            <person name="Zhang G."/>
        </authorList>
    </citation>
    <scope>NUCLEOTIDE SEQUENCE [LARGE SCALE GENOMIC DNA]</scope>
    <source>
        <strain evidence="1">Treedump-2</strain>
        <tissue evidence="1">Whole body</tissue>
    </source>
</reference>
<evidence type="ECO:0000313" key="2">
    <source>
        <dbReference type="Proteomes" id="UP000078540"/>
    </source>
</evidence>
<proteinExistence type="predicted"/>
<organism evidence="1 2">
    <name type="scientific">Atta colombica</name>
    <dbReference type="NCBI Taxonomy" id="520822"/>
    <lineage>
        <taxon>Eukaryota</taxon>
        <taxon>Metazoa</taxon>
        <taxon>Ecdysozoa</taxon>
        <taxon>Arthropoda</taxon>
        <taxon>Hexapoda</taxon>
        <taxon>Insecta</taxon>
        <taxon>Pterygota</taxon>
        <taxon>Neoptera</taxon>
        <taxon>Endopterygota</taxon>
        <taxon>Hymenoptera</taxon>
        <taxon>Apocrita</taxon>
        <taxon>Aculeata</taxon>
        <taxon>Formicoidea</taxon>
        <taxon>Formicidae</taxon>
        <taxon>Myrmicinae</taxon>
        <taxon>Atta</taxon>
    </lineage>
</organism>
<protein>
    <submittedName>
        <fullName evidence="1">Uncharacterized protein</fullName>
    </submittedName>
</protein>
<dbReference type="EMBL" id="KQ976394">
    <property type="protein sequence ID" value="KYM93267.1"/>
    <property type="molecule type" value="Genomic_DNA"/>
</dbReference>